<reference evidence="1 2" key="1">
    <citation type="submission" date="2017-05" db="EMBL/GenBank/DDBJ databases">
        <title>Genome Sequence of Loktanella vestfoldensis Strain SMR4r Isolated from a Culture of the Diatom Skeletonema marinoi.</title>
        <authorList>
            <person name="Topel M."/>
            <person name="Pinder M.I.M."/>
            <person name="Johansson O.N."/>
            <person name="Kourtchenko O."/>
            <person name="Godhe A."/>
            <person name="Clarke A.K."/>
        </authorList>
    </citation>
    <scope>NUCLEOTIDE SEQUENCE [LARGE SCALE GENOMIC DNA]</scope>
    <source>
        <strain evidence="1 2">SMR4r</strain>
    </source>
</reference>
<dbReference type="STRING" id="1122181.GCA_000382265_02187"/>
<dbReference type="EMBL" id="CP021431">
    <property type="protein sequence ID" value="ARU01533.1"/>
    <property type="molecule type" value="Genomic_DNA"/>
</dbReference>
<organism evidence="1 2">
    <name type="scientific">Yoonia vestfoldensis</name>
    <dbReference type="NCBI Taxonomy" id="245188"/>
    <lineage>
        <taxon>Bacteria</taxon>
        <taxon>Pseudomonadati</taxon>
        <taxon>Pseudomonadota</taxon>
        <taxon>Alphaproteobacteria</taxon>
        <taxon>Rhodobacterales</taxon>
        <taxon>Paracoccaceae</taxon>
        <taxon>Yoonia</taxon>
    </lineage>
</organism>
<accession>A0A1Y0ED81</accession>
<name>A0A1Y0ED81_9RHOB</name>
<dbReference type="KEGG" id="lvs:LOKVESSMR4R_02227"/>
<keyword evidence="2" id="KW-1185">Reference proteome</keyword>
<evidence type="ECO:0000313" key="2">
    <source>
        <dbReference type="Proteomes" id="UP000195273"/>
    </source>
</evidence>
<dbReference type="RefSeq" id="WP_087208382.1">
    <property type="nucleotide sequence ID" value="NZ_CP021431.1"/>
</dbReference>
<evidence type="ECO:0008006" key="3">
    <source>
        <dbReference type="Google" id="ProtNLM"/>
    </source>
</evidence>
<proteinExistence type="predicted"/>
<protein>
    <recommendedName>
        <fullName evidence="3">Glycosyl transferase family 2</fullName>
    </recommendedName>
</protein>
<gene>
    <name evidence="1" type="ORF">LOKVESSMR4R_02227</name>
</gene>
<sequence length="285" mass="32244">MHYPSLPALTADKTRALSKGPLCLILIEDDVAVDETIRHHGALGFGTVIVFCDPAITLPDDLPLHRVDHDVTRPEALQEIVNTVSLAARGAWIFTCYNAEFLFFPFSEDRNVREMLTFVTEERRNSIMTHVIDLYARDLTAHPDAVDLEDAWFDGAGYFATPRLDPAGAALDRQVEVFGGLRWRFEDHVPPARRRLDRISFFRAAKGVSMGPDQRFSDPEYNTYACPWHHSVTAAICSFRAAKALRRNPGSRGAVDGFHWPKSVRFTWQAQQLLDLGMMEPGQWF</sequence>
<evidence type="ECO:0000313" key="1">
    <source>
        <dbReference type="EMBL" id="ARU01533.1"/>
    </source>
</evidence>
<dbReference type="Proteomes" id="UP000195273">
    <property type="component" value="Chromosome"/>
</dbReference>
<dbReference type="OrthoDB" id="7820657at2"/>
<dbReference type="AlphaFoldDB" id="A0A1Y0ED81"/>
<dbReference type="Pfam" id="PF13704">
    <property type="entry name" value="Glyco_tranf_2_4"/>
    <property type="match status" value="1"/>
</dbReference>